<organism evidence="1">
    <name type="scientific">Staphylococcus haemolyticus</name>
    <dbReference type="NCBI Taxonomy" id="1283"/>
    <lineage>
        <taxon>Bacteria</taxon>
        <taxon>Bacillati</taxon>
        <taxon>Bacillota</taxon>
        <taxon>Bacilli</taxon>
        <taxon>Bacillales</taxon>
        <taxon>Staphylococcaceae</taxon>
        <taxon>Staphylococcus</taxon>
    </lineage>
</organism>
<sequence>MFLSLKTLYRKRTVIWPFYFYTIIRTLSKCGYSLPNINMNIDVTPVLVINKKEIIQPNNETIITEQTFLNMNISYNKFYRFDIHLHDGIKTIEVKYLVNNQALEDIKQVSKTQHTNFSNTKIPFRQYKNRTLKLKDNKKIINSRKHRMPVIKNILGLIKKQHTRKSGIYKAIGIIIKKFNNKKVWLFVDRLEKAGDNAEALFDYVYKNQKDVTPFFLINSSSPDYIKLRNKYGSKVVGFNSKKHHLLMFKAEKVFSSHSEAYLNNPFGTINGKFIRELLDFEFVFLQHGILQNDLSTLLHKRNKPMDYFITSAKKEKEEVIQKYGFSEQEVLLSGLPRFDLLKNNKRKKEKCITIMPTWRPNLLGVSDNEFLNSLFFKSLIEFLSNTEIQKIAKQINMKVKLCLHPKMQVRFSKFFNVIPNIEVMDRVNYKDIISNTDILITDVSSIAFDVAYLKKPILYYHFDIDDIYSYSAYEPGYFNYLENGFGPVVNDSQSLVSELIKTKKNNYKMSKMYLKRVESFFEFDDELNRERIIDFIS</sequence>
<dbReference type="Pfam" id="PF04464">
    <property type="entry name" value="Glyphos_transf"/>
    <property type="match status" value="1"/>
</dbReference>
<dbReference type="PANTHER" id="PTHR37316">
    <property type="entry name" value="TEICHOIC ACID GLYCEROL-PHOSPHATE PRIMASE"/>
    <property type="match status" value="1"/>
</dbReference>
<dbReference type="GO" id="GO:0047355">
    <property type="term" value="F:CDP-glycerol glycerophosphotransferase activity"/>
    <property type="evidence" value="ECO:0007669"/>
    <property type="project" value="InterPro"/>
</dbReference>
<protein>
    <submittedName>
        <fullName evidence="1">Truncated GT2 family protein</fullName>
    </submittedName>
</protein>
<evidence type="ECO:0000313" key="1">
    <source>
        <dbReference type="EMBL" id="BAO96266.1"/>
    </source>
</evidence>
<dbReference type="InterPro" id="IPR043148">
    <property type="entry name" value="TagF_C"/>
</dbReference>
<dbReference type="EMBL" id="AB477967">
    <property type="protein sequence ID" value="BAO96266.1"/>
    <property type="molecule type" value="Genomic_DNA"/>
</dbReference>
<reference evidence="1" key="1">
    <citation type="submission" date="2009-01" db="EMBL/GenBank/DDBJ databases">
        <title>Hot accumulation and evolution of cassette chromosome in Staphylococcus haemolyticus.</title>
        <authorList>
            <person name="Han X."/>
            <person name="Ito T."/>
            <person name="Watanabe S."/>
            <person name="Hoshi S."/>
            <person name="Hiramatsu K."/>
        </authorList>
    </citation>
    <scope>NUCLEOTIDE SEQUENCE</scope>
    <source>
        <strain evidence="1">SH480</strain>
    </source>
</reference>
<dbReference type="SUPFAM" id="SSF53756">
    <property type="entry name" value="UDP-Glycosyltransferase/glycogen phosphorylase"/>
    <property type="match status" value="1"/>
</dbReference>
<dbReference type="GO" id="GO:0016020">
    <property type="term" value="C:membrane"/>
    <property type="evidence" value="ECO:0007669"/>
    <property type="project" value="InterPro"/>
</dbReference>
<dbReference type="AlphaFoldDB" id="A0A060PPY8"/>
<proteinExistence type="predicted"/>
<dbReference type="PANTHER" id="PTHR37316:SF3">
    <property type="entry name" value="TEICHOIC ACID GLYCEROL-PHOSPHATE TRANSFERASE"/>
    <property type="match status" value="1"/>
</dbReference>
<dbReference type="Gene3D" id="3.40.50.12580">
    <property type="match status" value="1"/>
</dbReference>
<name>A0A060PPY8_STAHA</name>
<dbReference type="InterPro" id="IPR007554">
    <property type="entry name" value="Glycerophosphate_synth"/>
</dbReference>
<dbReference type="InterPro" id="IPR051612">
    <property type="entry name" value="Teichoic_Acid_Biosynth"/>
</dbReference>
<accession>A0A060PPY8</accession>